<keyword evidence="3 6" id="KW-0489">Methyltransferase</keyword>
<dbReference type="EC" id="2.1.1.181" evidence="6"/>
<protein>
    <recommendedName>
        <fullName evidence="6">Ribosomal RNA large subunit methyltransferase F</fullName>
        <ecNumber evidence="6">2.1.1.181</ecNumber>
    </recommendedName>
    <alternativeName>
        <fullName evidence="6">23S rRNA mA1618 methyltransferase</fullName>
    </alternativeName>
    <alternativeName>
        <fullName evidence="6">rRNA adenine N-6-methyltransferase</fullName>
    </alternativeName>
</protein>
<dbReference type="STRING" id="1079859.SAMN04515674_1199"/>
<dbReference type="InterPro" id="IPR010286">
    <property type="entry name" value="METTL16/RlmF"/>
</dbReference>
<evidence type="ECO:0000256" key="4">
    <source>
        <dbReference type="ARBA" id="ARBA00022679"/>
    </source>
</evidence>
<comment type="catalytic activity">
    <reaction evidence="6">
        <text>adenosine(1618) in 23S rRNA + S-adenosyl-L-methionine = N(6)-methyladenosine(1618) in 23S rRNA + S-adenosyl-L-homocysteine + H(+)</text>
        <dbReference type="Rhea" id="RHEA:16497"/>
        <dbReference type="Rhea" id="RHEA-COMP:10229"/>
        <dbReference type="Rhea" id="RHEA-COMP:10231"/>
        <dbReference type="ChEBI" id="CHEBI:15378"/>
        <dbReference type="ChEBI" id="CHEBI:57856"/>
        <dbReference type="ChEBI" id="CHEBI:59789"/>
        <dbReference type="ChEBI" id="CHEBI:74411"/>
        <dbReference type="ChEBI" id="CHEBI:74449"/>
        <dbReference type="EC" id="2.1.1.181"/>
    </reaction>
</comment>
<comment type="subcellular location">
    <subcellularLocation>
        <location evidence="6">Cytoplasm</location>
    </subcellularLocation>
</comment>
<dbReference type="Proteomes" id="UP000199306">
    <property type="component" value="Unassembled WGS sequence"/>
</dbReference>
<dbReference type="NCBIfam" id="NF008725">
    <property type="entry name" value="PRK11727.1"/>
    <property type="match status" value="1"/>
</dbReference>
<dbReference type="Gene3D" id="3.40.50.150">
    <property type="entry name" value="Vaccinia Virus protein VP39"/>
    <property type="match status" value="1"/>
</dbReference>
<dbReference type="Pfam" id="PF05971">
    <property type="entry name" value="Methyltransf_10"/>
    <property type="match status" value="1"/>
</dbReference>
<evidence type="ECO:0000256" key="3">
    <source>
        <dbReference type="ARBA" id="ARBA00022603"/>
    </source>
</evidence>
<name>A0A1I5YJ57_9BACT</name>
<keyword evidence="4 6" id="KW-0808">Transferase</keyword>
<comment type="similarity">
    <text evidence="6">Belongs to the methyltransferase superfamily. METTL16/RlmF family.</text>
</comment>
<dbReference type="HAMAP" id="MF_01848">
    <property type="entry name" value="23SrRNA_methyltr_F"/>
    <property type="match status" value="1"/>
</dbReference>
<dbReference type="AlphaFoldDB" id="A0A1I5YJ57"/>
<dbReference type="PIRSF" id="PIRSF029038">
    <property type="entry name" value="Mtase_YbiN_prd"/>
    <property type="match status" value="1"/>
</dbReference>
<dbReference type="RefSeq" id="WP_092019495.1">
    <property type="nucleotide sequence ID" value="NZ_FOXH01000019.1"/>
</dbReference>
<keyword evidence="2 6" id="KW-0698">rRNA processing</keyword>
<dbReference type="GO" id="GO:0052907">
    <property type="term" value="F:23S rRNA (adenine(1618)-N(6))-methyltransferase activity"/>
    <property type="evidence" value="ECO:0007669"/>
    <property type="project" value="UniProtKB-EC"/>
</dbReference>
<dbReference type="GO" id="GO:0070475">
    <property type="term" value="P:rRNA base methylation"/>
    <property type="evidence" value="ECO:0007669"/>
    <property type="project" value="TreeGrafter"/>
</dbReference>
<evidence type="ECO:0000256" key="6">
    <source>
        <dbReference type="HAMAP-Rule" id="MF_01848"/>
    </source>
</evidence>
<evidence type="ECO:0000256" key="2">
    <source>
        <dbReference type="ARBA" id="ARBA00022552"/>
    </source>
</evidence>
<reference evidence="8 9" key="1">
    <citation type="submission" date="2016-10" db="EMBL/GenBank/DDBJ databases">
        <authorList>
            <person name="de Groot N.N."/>
        </authorList>
    </citation>
    <scope>NUCLEOTIDE SEQUENCE [LARGE SCALE GENOMIC DNA]</scope>
    <source>
        <strain evidence="9">E92,LMG 26720,CCM 7988</strain>
    </source>
</reference>
<evidence type="ECO:0000313" key="9">
    <source>
        <dbReference type="Proteomes" id="UP000199306"/>
    </source>
</evidence>
<accession>A0A1I5YJ57</accession>
<keyword evidence="1 6" id="KW-0963">Cytoplasm</keyword>
<evidence type="ECO:0000256" key="5">
    <source>
        <dbReference type="ARBA" id="ARBA00022691"/>
    </source>
</evidence>
<sequence length="322" mass="36228">MTQQNKHTNPEKKSLHPRNKHNGRYNFPQLIATLPELKPFVALNKFQEESIDFANPKAVKVLNKAILKHFYGIEHWDIPAGYLCPPIPGRADYIHYIADVLSDSNKGVIPKNESVRILDIGTGANCIYPLLGNKEYGWRFAGSDIDRISLNAAQETLNANSLPESFIELRHQPSPDHIFRGVIKPGETFDFTICNPPFHTSAQEANAGSIRKVKNLSGQKTSNPVLNFGGQNGELWCEGGEVKFVRSMIGESAELPLNCLWYSSLISKKDNLPGIYKALNKVKAQEVKTIEMAQGQKISRIVAWTFMDKTQQRIWAESRWGK</sequence>
<keyword evidence="5 6" id="KW-0949">S-adenosyl-L-methionine</keyword>
<dbReference type="OrthoDB" id="1115728at2"/>
<dbReference type="EMBL" id="FOXH01000019">
    <property type="protein sequence ID" value="SFQ43947.1"/>
    <property type="molecule type" value="Genomic_DNA"/>
</dbReference>
<comment type="function">
    <text evidence="6">Specifically methylates the adenine in position 1618 of 23S rRNA.</text>
</comment>
<evidence type="ECO:0000256" key="7">
    <source>
        <dbReference type="SAM" id="MobiDB-lite"/>
    </source>
</evidence>
<dbReference type="InterPro" id="IPR016909">
    <property type="entry name" value="rRNA_lsu_MeTfrase_F"/>
</dbReference>
<dbReference type="SUPFAM" id="SSF53335">
    <property type="entry name" value="S-adenosyl-L-methionine-dependent methyltransferases"/>
    <property type="match status" value="1"/>
</dbReference>
<evidence type="ECO:0000256" key="1">
    <source>
        <dbReference type="ARBA" id="ARBA00022490"/>
    </source>
</evidence>
<dbReference type="PANTHER" id="PTHR13393:SF0">
    <property type="entry name" value="RNA N6-ADENOSINE-METHYLTRANSFERASE METTL16"/>
    <property type="match status" value="1"/>
</dbReference>
<organism evidence="8 9">
    <name type="scientific">Pseudarcicella hirudinis</name>
    <dbReference type="NCBI Taxonomy" id="1079859"/>
    <lineage>
        <taxon>Bacteria</taxon>
        <taxon>Pseudomonadati</taxon>
        <taxon>Bacteroidota</taxon>
        <taxon>Cytophagia</taxon>
        <taxon>Cytophagales</taxon>
        <taxon>Flectobacillaceae</taxon>
        <taxon>Pseudarcicella</taxon>
    </lineage>
</organism>
<dbReference type="PANTHER" id="PTHR13393">
    <property type="entry name" value="SAM-DEPENDENT METHYLTRANSFERASE"/>
    <property type="match status" value="1"/>
</dbReference>
<dbReference type="InterPro" id="IPR029063">
    <property type="entry name" value="SAM-dependent_MTases_sf"/>
</dbReference>
<evidence type="ECO:0000313" key="8">
    <source>
        <dbReference type="EMBL" id="SFQ43947.1"/>
    </source>
</evidence>
<proteinExistence type="inferred from homology"/>
<dbReference type="GO" id="GO:0005737">
    <property type="term" value="C:cytoplasm"/>
    <property type="evidence" value="ECO:0007669"/>
    <property type="project" value="UniProtKB-SubCell"/>
</dbReference>
<dbReference type="CDD" id="cd02440">
    <property type="entry name" value="AdoMet_MTases"/>
    <property type="match status" value="1"/>
</dbReference>
<gene>
    <name evidence="6" type="primary">rlmF</name>
    <name evidence="8" type="ORF">SAMN04515674_1199</name>
</gene>
<feature type="region of interest" description="Disordered" evidence="7">
    <location>
        <begin position="1"/>
        <end position="23"/>
    </location>
</feature>
<keyword evidence="9" id="KW-1185">Reference proteome</keyword>